<evidence type="ECO:0000313" key="1">
    <source>
        <dbReference type="EMBL" id="PHI30050.1"/>
    </source>
</evidence>
<organism evidence="1 3">
    <name type="scientific">Budvicia aquatica</name>
    <dbReference type="NCBI Taxonomy" id="82979"/>
    <lineage>
        <taxon>Bacteria</taxon>
        <taxon>Pseudomonadati</taxon>
        <taxon>Pseudomonadota</taxon>
        <taxon>Gammaproteobacteria</taxon>
        <taxon>Enterobacterales</taxon>
        <taxon>Budviciaceae</taxon>
        <taxon>Budvicia</taxon>
    </lineage>
</organism>
<dbReference type="Proteomes" id="UP000373449">
    <property type="component" value="Unassembled WGS sequence"/>
</dbReference>
<sequence>MTSSFITDVPASVCPQVCHLYAFRHDTARQNRLIDPAALSQLLGLKTEAQRRLTQYTDAAIRLEPNVNRLRRWAKVGLCEWPDEVSRAEGIRLSGMIVPELIIHALIREGKLCPRPRRLAYSEYCPVTSIKRPQGHASQATVFVELLNDECGRLGLAALQRRFAQLSATLTEASARERFALVCFHALLSGDIDTVLGQSAVTLSALMSSYLVHHPALQCPVEEYLFFAFYSTWPDYPPMRG</sequence>
<dbReference type="Proteomes" id="UP000224974">
    <property type="component" value="Unassembled WGS sequence"/>
</dbReference>
<accession>A0A2C6C124</accession>
<evidence type="ECO:0000313" key="4">
    <source>
        <dbReference type="Proteomes" id="UP000373449"/>
    </source>
</evidence>
<name>A0A2C6C124_9GAMM</name>
<reference evidence="3" key="2">
    <citation type="submission" date="2017-09" db="EMBL/GenBank/DDBJ databases">
        <title>FDA dAtabase for Regulatory Grade micrObial Sequences (FDA-ARGOS): Supporting development and validation of Infectious Disease Dx tests.</title>
        <authorList>
            <person name="Minogue T."/>
            <person name="Wolcott M."/>
            <person name="Wasieloski L."/>
            <person name="Aguilar W."/>
            <person name="Moore D."/>
            <person name="Tallon L."/>
            <person name="Sadzewicz L."/>
            <person name="Ott S."/>
            <person name="Zhao X."/>
            <person name="Nagaraj S."/>
            <person name="Vavikolanu K."/>
            <person name="Aluvathingal J."/>
            <person name="Nadendla S."/>
            <person name="Sichtig H."/>
        </authorList>
    </citation>
    <scope>NUCLEOTIDE SEQUENCE [LARGE SCALE GENOMIC DNA]</scope>
    <source>
        <strain evidence="3">FDAARGOS_387</strain>
    </source>
</reference>
<evidence type="ECO:0000313" key="2">
    <source>
        <dbReference type="EMBL" id="VFS49019.1"/>
    </source>
</evidence>
<dbReference type="EMBL" id="PDDX01000001">
    <property type="protein sequence ID" value="PHI30050.1"/>
    <property type="molecule type" value="Genomic_DNA"/>
</dbReference>
<keyword evidence="3" id="KW-1185">Reference proteome</keyword>
<reference evidence="2 4" key="3">
    <citation type="submission" date="2019-03" db="EMBL/GenBank/DDBJ databases">
        <authorList>
            <consortium name="Pathogen Informatics"/>
        </authorList>
    </citation>
    <scope>NUCLEOTIDE SEQUENCE [LARGE SCALE GENOMIC DNA]</scope>
    <source>
        <strain evidence="2 4">NCTC12282</strain>
    </source>
</reference>
<gene>
    <name evidence="1" type="ORF">CRN84_12215</name>
    <name evidence="2" type="ORF">NCTC12282_03493</name>
</gene>
<protein>
    <submittedName>
        <fullName evidence="1">Uncharacterized protein</fullName>
    </submittedName>
</protein>
<reference evidence="1" key="1">
    <citation type="submission" date="2017-09" db="EMBL/GenBank/DDBJ databases">
        <title>FDA dAtabase for Regulatory Grade micrObial Sequences (FDA-ARGOS): Supporting development and validation of Infectious Disease Dx tests.</title>
        <authorList>
            <person name="Minogue T."/>
            <person name="Wolcott M."/>
            <person name="Wasieloski L."/>
            <person name="Aguilar W."/>
            <person name="Moore D."/>
            <person name="Tallon L.J."/>
            <person name="Sadzewicz L."/>
            <person name="Ott S."/>
            <person name="Zhao X."/>
            <person name="Nagaraj S."/>
            <person name="Vavikolanu K."/>
            <person name="Aluvathingal J."/>
            <person name="Nadendla S."/>
            <person name="Sichtig H."/>
        </authorList>
    </citation>
    <scope>NUCLEOTIDE SEQUENCE</scope>
    <source>
        <strain evidence="1">FDAARGOS_387</strain>
    </source>
</reference>
<dbReference type="RefSeq" id="WP_029095909.1">
    <property type="nucleotide sequence ID" value="NZ_CAADJA010000002.1"/>
</dbReference>
<dbReference type="EMBL" id="CAADJA010000002">
    <property type="protein sequence ID" value="VFS49019.1"/>
    <property type="molecule type" value="Genomic_DNA"/>
</dbReference>
<evidence type="ECO:0000313" key="3">
    <source>
        <dbReference type="Proteomes" id="UP000224974"/>
    </source>
</evidence>
<dbReference type="OrthoDB" id="6636157at2"/>
<proteinExistence type="predicted"/>
<dbReference type="AlphaFoldDB" id="A0A2C6C124"/>